<evidence type="ECO:0000256" key="2">
    <source>
        <dbReference type="ARBA" id="ARBA00004496"/>
    </source>
</evidence>
<accession>A0A2K6W8R1</accession>
<dbReference type="Pfam" id="PF03097">
    <property type="entry name" value="BRO1"/>
    <property type="match status" value="1"/>
</dbReference>
<dbReference type="OMA" id="QCAAYPF"/>
<dbReference type="Gene3D" id="1.20.140.50">
    <property type="entry name" value="alix/aip1 like domains"/>
    <property type="match status" value="1"/>
</dbReference>
<dbReference type="SMART" id="SM01041">
    <property type="entry name" value="BRO1"/>
    <property type="match status" value="1"/>
</dbReference>
<proteinExistence type="predicted"/>
<evidence type="ECO:0000259" key="6">
    <source>
        <dbReference type="PROSITE" id="PS51180"/>
    </source>
</evidence>
<dbReference type="InterPro" id="IPR004328">
    <property type="entry name" value="BRO1_dom"/>
</dbReference>
<dbReference type="AlphaFoldDB" id="A0A2K6W8R1"/>
<protein>
    <submittedName>
        <fullName evidence="7">BRO1 domain-containing protein</fullName>
    </submittedName>
</protein>
<dbReference type="Proteomes" id="UP000024404">
    <property type="component" value="Unassembled WGS sequence"/>
</dbReference>
<dbReference type="EnsemblMetazoa" id="OVOC6325.2">
    <property type="protein sequence ID" value="OVOC6325.2"/>
    <property type="gene ID" value="WBGene00243134"/>
</dbReference>
<evidence type="ECO:0000256" key="3">
    <source>
        <dbReference type="ARBA" id="ARBA00022490"/>
    </source>
</evidence>
<sequence>MEGMPRVPMLTPDLKFCLAPLPNNFSSQIKEYILLHYQDDPVNYDGAISEIENMRSKLSRLLPDSETLNILKRYYAQLCLMKNRFPMEKGDTINVAFSWMDKSSDTSTAAVFEDINYELACVMYNIGAVHGAIAANESRIDLDSIKNAFTHFQCAAYPFEQIRDSMNAAQYSSLDFDSSVLTFYVTLLLAQAQECLLEKSIIDHRKNTVIAKLAIHLRDVYMQCREHFDFTGLSEMSSRYKEWLRTCIVKSEIYGAIAMLHLGFQAEDDNKMGFRVSYFDFALGHVTAAMKQVEKDKRESLKEAVIFLNDVILEKQRNAKKENDFIYHDRIPKPEELSVVEGVNMVKAVRFDPTDKSISGPDLFAALLPGNVLKSLSVYSEEKAKFKRALLEKIEEKDKELEDYIKSLQLEEINFDDDSKMEELPEMLLERSAAFNSQPDAFPELLDKLHRVGDCSIEADHKISNLRNRLDAISSPQLRSDEGFIAIMKELNRVNDHHMKARTNSAELQRALAAHSESLKILAMPLNELRKQLTDTQTRPADSPEGLLLKKMLEKANEMSTQRRTLLSKLNEDLLNDDITAKCLAEKNEDNWGLYENELKKHEETATLIHMNLAAQPNILSALTDANASFGDYRKKIIDENKKQVFQKDFMNIPCYIRMDQVLALTAAYDVYVDVSQKTEEGLKFYSTLFSMLKGLEEVVEAIETAFEEEKKKEKEMLRGLEERATASGKWTISGKNVKKEGQPISLGVENVRNESTQEVGYKGLRLKDCLEYYRNNIAGEAVGTQPISLLYDTQKSHPVDIPSISRRNEISSNQAITSGTTQLPENRDSIPLRSHFAHMSNQSVLNTSLSTIAKEIPQQYMLASSMALPLHSLQVSRPSGAHPQVTIVSSALQHTVTSPYHFSVNKRTSASQNHNTIANTQQIDTLFPPPISLTHGISEPFAASATTSSIRGQLITAPQNITTSSRLSMPVFSNNPPNISCASIPALSDQLALTSQSGPGLDTIAAIDVEKSVDGTVLHPQVYDSPFAPNKMHSNFFRSIIPTSTISTLVKPAVIPAHHLIYSQDATFQTTMSPWHQPLRSVNNVSGPAVVGSTRMAYTVEPATGFQSFVPNNQAAPASTTPVVDIMNAPLDVVLPVPLTPTHLTNEIKSCNSSVEVITVHPSSAESTRTEEINLGQMPQLLESAGSSSGNSTAVQTPRPAAAVAPIMQTDCNTTSAYDSTLCITNVTSMSYSPMLQSKTTPICTWQHTEKKNNARNEEGCNNNVKEIMDPQTFTIGNTDPVRLEKRHMREQFKTQGIDAHLPPLDPTDPINCIDAHYWLNKP</sequence>
<evidence type="ECO:0000256" key="1">
    <source>
        <dbReference type="ARBA" id="ARBA00004177"/>
    </source>
</evidence>
<dbReference type="PANTHER" id="PTHR23030">
    <property type="entry name" value="PCD6 INTERACTING PROTEIN-RELATED"/>
    <property type="match status" value="1"/>
</dbReference>
<dbReference type="STRING" id="6282.A0A2K6W8R1"/>
<dbReference type="PANTHER" id="PTHR23030:SF30">
    <property type="entry name" value="TYROSINE-PROTEIN PHOSPHATASE NON-RECEPTOR TYPE 23"/>
    <property type="match status" value="1"/>
</dbReference>
<comment type="subcellular location">
    <subcellularLocation>
        <location evidence="2">Cytoplasm</location>
    </subcellularLocation>
    <subcellularLocation>
        <location evidence="1">Endosome</location>
    </subcellularLocation>
</comment>
<feature type="coiled-coil region" evidence="5">
    <location>
        <begin position="387"/>
        <end position="414"/>
    </location>
</feature>
<dbReference type="InterPro" id="IPR025304">
    <property type="entry name" value="ALIX_V_dom"/>
</dbReference>
<dbReference type="Gene3D" id="1.20.120.560">
    <property type="entry name" value="alix/aip1 in complex with the ypdl late domain"/>
    <property type="match status" value="1"/>
</dbReference>
<dbReference type="GO" id="GO:0043328">
    <property type="term" value="P:protein transport to vacuole involved in ubiquitin-dependent protein catabolic process via the multivesicular body sorting pathway"/>
    <property type="evidence" value="ECO:0007669"/>
    <property type="project" value="TreeGrafter"/>
</dbReference>
<dbReference type="EMBL" id="CMVM020000170">
    <property type="status" value="NOT_ANNOTATED_CDS"/>
    <property type="molecule type" value="Genomic_DNA"/>
</dbReference>
<dbReference type="EnsemblMetazoa" id="OVOC6325.1">
    <property type="protein sequence ID" value="OVOC6325.1"/>
    <property type="gene ID" value="WBGene00243134"/>
</dbReference>
<dbReference type="GO" id="GO:0005768">
    <property type="term" value="C:endosome"/>
    <property type="evidence" value="ECO:0007669"/>
    <property type="project" value="UniProtKB-SubCell"/>
</dbReference>
<keyword evidence="3" id="KW-0963">Cytoplasm</keyword>
<keyword evidence="4" id="KW-0967">Endosome</keyword>
<organism evidence="7 8">
    <name type="scientific">Onchocerca volvulus</name>
    <dbReference type="NCBI Taxonomy" id="6282"/>
    <lineage>
        <taxon>Eukaryota</taxon>
        <taxon>Metazoa</taxon>
        <taxon>Ecdysozoa</taxon>
        <taxon>Nematoda</taxon>
        <taxon>Chromadorea</taxon>
        <taxon>Rhabditida</taxon>
        <taxon>Spirurina</taxon>
        <taxon>Spiruromorpha</taxon>
        <taxon>Filarioidea</taxon>
        <taxon>Onchocercidae</taxon>
        <taxon>Onchocerca</taxon>
    </lineage>
</organism>
<evidence type="ECO:0000256" key="5">
    <source>
        <dbReference type="SAM" id="Coils"/>
    </source>
</evidence>
<feature type="coiled-coil region" evidence="5">
    <location>
        <begin position="693"/>
        <end position="724"/>
    </location>
</feature>
<evidence type="ECO:0000313" key="8">
    <source>
        <dbReference type="Proteomes" id="UP000024404"/>
    </source>
</evidence>
<dbReference type="PROSITE" id="PS51180">
    <property type="entry name" value="BRO1"/>
    <property type="match status" value="1"/>
</dbReference>
<dbReference type="Pfam" id="PF13949">
    <property type="entry name" value="ALIX_LYPXL_bnd"/>
    <property type="match status" value="1"/>
</dbReference>
<reference evidence="7" key="2">
    <citation type="submission" date="2018-02" db="UniProtKB">
        <authorList>
            <consortium name="EnsemblMetazoa"/>
        </authorList>
    </citation>
    <scope>IDENTIFICATION</scope>
</reference>
<dbReference type="InterPro" id="IPR038499">
    <property type="entry name" value="BRO1_sf"/>
</dbReference>
<keyword evidence="5" id="KW-0175">Coiled coil</keyword>
<dbReference type="GO" id="GO:0045022">
    <property type="term" value="P:early endosome to late endosome transport"/>
    <property type="evidence" value="ECO:0007669"/>
    <property type="project" value="TreeGrafter"/>
</dbReference>
<keyword evidence="8" id="KW-1185">Reference proteome</keyword>
<dbReference type="Gene3D" id="1.25.40.280">
    <property type="entry name" value="alix/aip1 like domains"/>
    <property type="match status" value="1"/>
</dbReference>
<evidence type="ECO:0000313" key="7">
    <source>
        <dbReference type="EnsemblMetazoa" id="OVOC6325.1"/>
    </source>
</evidence>
<reference evidence="8" key="1">
    <citation type="submission" date="2013-10" db="EMBL/GenBank/DDBJ databases">
        <title>Genome sequencing of Onchocerca volvulus.</title>
        <authorList>
            <person name="Cotton J."/>
            <person name="Tsai J."/>
            <person name="Stanley E."/>
            <person name="Tracey A."/>
            <person name="Holroyd N."/>
            <person name="Lustigman S."/>
            <person name="Berriman M."/>
        </authorList>
    </citation>
    <scope>NUCLEOTIDE SEQUENCE</scope>
</reference>
<evidence type="ECO:0000256" key="4">
    <source>
        <dbReference type="ARBA" id="ARBA00022753"/>
    </source>
</evidence>
<name>A0A2K6W8R1_ONCVO</name>
<dbReference type="GO" id="GO:0032456">
    <property type="term" value="P:endocytic recycling"/>
    <property type="evidence" value="ECO:0007669"/>
    <property type="project" value="TreeGrafter"/>
</dbReference>
<feature type="domain" description="BRO1" evidence="6">
    <location>
        <begin position="8"/>
        <end position="401"/>
    </location>
</feature>